<reference evidence="2" key="1">
    <citation type="submission" date="2023-03" db="EMBL/GenBank/DDBJ databases">
        <title>Massive genome expansion in bonnet fungi (Mycena s.s.) driven by repeated elements and novel gene families across ecological guilds.</title>
        <authorList>
            <consortium name="Lawrence Berkeley National Laboratory"/>
            <person name="Harder C.B."/>
            <person name="Miyauchi S."/>
            <person name="Viragh M."/>
            <person name="Kuo A."/>
            <person name="Thoen E."/>
            <person name="Andreopoulos B."/>
            <person name="Lu D."/>
            <person name="Skrede I."/>
            <person name="Drula E."/>
            <person name="Henrissat B."/>
            <person name="Morin E."/>
            <person name="Kohler A."/>
            <person name="Barry K."/>
            <person name="LaButti K."/>
            <person name="Morin E."/>
            <person name="Salamov A."/>
            <person name="Lipzen A."/>
            <person name="Mereny Z."/>
            <person name="Hegedus B."/>
            <person name="Baldrian P."/>
            <person name="Stursova M."/>
            <person name="Weitz H."/>
            <person name="Taylor A."/>
            <person name="Grigoriev I.V."/>
            <person name="Nagy L.G."/>
            <person name="Martin F."/>
            <person name="Kauserud H."/>
        </authorList>
    </citation>
    <scope>NUCLEOTIDE SEQUENCE</scope>
    <source>
        <strain evidence="2">CBHHK173m</strain>
    </source>
</reference>
<protein>
    <submittedName>
        <fullName evidence="2">Uncharacterized protein</fullName>
    </submittedName>
</protein>
<name>A0AAD6XME6_9AGAR</name>
<gene>
    <name evidence="2" type="ORF">B0H15DRAFT_1023758</name>
</gene>
<dbReference type="EMBL" id="JARJCN010000037">
    <property type="protein sequence ID" value="KAJ7084626.1"/>
    <property type="molecule type" value="Genomic_DNA"/>
</dbReference>
<accession>A0AAD6XME6</accession>
<feature type="region of interest" description="Disordered" evidence="1">
    <location>
        <begin position="1"/>
        <end position="143"/>
    </location>
</feature>
<sequence>MANKNSNEPEHKSTPRTARAATNPFVKPEPGHRSRSATTELEPDDETASNHTDFTELSTTAQAGSLAPSPTASPVSAAFSNIGLDKTSPATDDYGEESHPGQASRRPTADSDGEDRSAPSPPKLNLAPRTHPLGDGDAAHGGILLRESVQAQMDAERAQGVLSPGYEGTGPHAENMQNGEDDYSSDEGRDVQEGKAKGLVKRLKGEAKVISGKILRNPERVEEGKNLKGGA</sequence>
<proteinExistence type="predicted"/>
<feature type="region of interest" description="Disordered" evidence="1">
    <location>
        <begin position="161"/>
        <end position="192"/>
    </location>
</feature>
<feature type="compositionally biased region" description="Polar residues" evidence="1">
    <location>
        <begin position="49"/>
        <end position="63"/>
    </location>
</feature>
<dbReference type="Proteomes" id="UP001222325">
    <property type="component" value="Unassembled WGS sequence"/>
</dbReference>
<evidence type="ECO:0000313" key="2">
    <source>
        <dbReference type="EMBL" id="KAJ7084626.1"/>
    </source>
</evidence>
<organism evidence="2 3">
    <name type="scientific">Mycena belliarum</name>
    <dbReference type="NCBI Taxonomy" id="1033014"/>
    <lineage>
        <taxon>Eukaryota</taxon>
        <taxon>Fungi</taxon>
        <taxon>Dikarya</taxon>
        <taxon>Basidiomycota</taxon>
        <taxon>Agaricomycotina</taxon>
        <taxon>Agaricomycetes</taxon>
        <taxon>Agaricomycetidae</taxon>
        <taxon>Agaricales</taxon>
        <taxon>Marasmiineae</taxon>
        <taxon>Mycenaceae</taxon>
        <taxon>Mycena</taxon>
    </lineage>
</organism>
<evidence type="ECO:0000313" key="3">
    <source>
        <dbReference type="Proteomes" id="UP001222325"/>
    </source>
</evidence>
<dbReference type="AlphaFoldDB" id="A0AAD6XME6"/>
<feature type="compositionally biased region" description="Low complexity" evidence="1">
    <location>
        <begin position="65"/>
        <end position="80"/>
    </location>
</feature>
<comment type="caution">
    <text evidence="2">The sequence shown here is derived from an EMBL/GenBank/DDBJ whole genome shotgun (WGS) entry which is preliminary data.</text>
</comment>
<evidence type="ECO:0000256" key="1">
    <source>
        <dbReference type="SAM" id="MobiDB-lite"/>
    </source>
</evidence>
<keyword evidence="3" id="KW-1185">Reference proteome</keyword>